<gene>
    <name evidence="1" type="ORF">PUN28_003525</name>
</gene>
<dbReference type="Proteomes" id="UP001430953">
    <property type="component" value="Unassembled WGS sequence"/>
</dbReference>
<evidence type="ECO:0000313" key="1">
    <source>
        <dbReference type="EMBL" id="KAL0128308.1"/>
    </source>
</evidence>
<proteinExistence type="predicted"/>
<accession>A0AAW2GJZ4</accession>
<evidence type="ECO:0000313" key="2">
    <source>
        <dbReference type="Proteomes" id="UP001430953"/>
    </source>
</evidence>
<protein>
    <submittedName>
        <fullName evidence="1">Uncharacterized protein</fullName>
    </submittedName>
</protein>
<sequence>MTYGLSKKVSVYTEENEFRCSSDGRLRSLHKTARADVVASNARLSSTSYRVSWGKKKKRKCRALKFREPNGRYTDVDIRRLFDVALNCPQRLFRTASSSYRKKARGR</sequence>
<dbReference type="EMBL" id="JADYXP020000003">
    <property type="protein sequence ID" value="KAL0128308.1"/>
    <property type="molecule type" value="Genomic_DNA"/>
</dbReference>
<keyword evidence="2" id="KW-1185">Reference proteome</keyword>
<reference evidence="1 2" key="1">
    <citation type="submission" date="2023-03" db="EMBL/GenBank/DDBJ databases">
        <title>High recombination rates correlate with genetic variation in Cardiocondyla obscurior ants.</title>
        <authorList>
            <person name="Errbii M."/>
        </authorList>
    </citation>
    <scope>NUCLEOTIDE SEQUENCE [LARGE SCALE GENOMIC DNA]</scope>
    <source>
        <strain evidence="1">Alpha-2009</strain>
        <tissue evidence="1">Whole body</tissue>
    </source>
</reference>
<dbReference type="AlphaFoldDB" id="A0AAW2GJZ4"/>
<name>A0AAW2GJZ4_9HYME</name>
<organism evidence="1 2">
    <name type="scientific">Cardiocondyla obscurior</name>
    <dbReference type="NCBI Taxonomy" id="286306"/>
    <lineage>
        <taxon>Eukaryota</taxon>
        <taxon>Metazoa</taxon>
        <taxon>Ecdysozoa</taxon>
        <taxon>Arthropoda</taxon>
        <taxon>Hexapoda</taxon>
        <taxon>Insecta</taxon>
        <taxon>Pterygota</taxon>
        <taxon>Neoptera</taxon>
        <taxon>Endopterygota</taxon>
        <taxon>Hymenoptera</taxon>
        <taxon>Apocrita</taxon>
        <taxon>Aculeata</taxon>
        <taxon>Formicoidea</taxon>
        <taxon>Formicidae</taxon>
        <taxon>Myrmicinae</taxon>
        <taxon>Cardiocondyla</taxon>
    </lineage>
</organism>
<comment type="caution">
    <text evidence="1">The sequence shown here is derived from an EMBL/GenBank/DDBJ whole genome shotgun (WGS) entry which is preliminary data.</text>
</comment>